<dbReference type="NCBIfam" id="TIGR03725">
    <property type="entry name" value="T6A_YeaZ"/>
    <property type="match status" value="1"/>
</dbReference>
<reference evidence="3" key="1">
    <citation type="submission" date="2016-08" db="EMBL/GenBank/DDBJ databases">
        <authorList>
            <person name="Varghese N."/>
            <person name="Submissions Spin"/>
        </authorList>
    </citation>
    <scope>NUCLEOTIDE SEQUENCE [LARGE SCALE GENOMIC DNA]</scope>
    <source>
        <strain evidence="3">R-52791</strain>
    </source>
</reference>
<dbReference type="STRING" id="1505727.GA0061077_0405"/>
<accession>A0A1C4H1F6</accession>
<dbReference type="InterPro" id="IPR022496">
    <property type="entry name" value="T6A_TsaB"/>
</dbReference>
<dbReference type="GO" id="GO:0002949">
    <property type="term" value="P:tRNA threonylcarbamoyladenosine modification"/>
    <property type="evidence" value="ECO:0007669"/>
    <property type="project" value="InterPro"/>
</dbReference>
<dbReference type="Pfam" id="PF00814">
    <property type="entry name" value="TsaD"/>
    <property type="match status" value="1"/>
</dbReference>
<protein>
    <submittedName>
        <fullName evidence="2">tRNA threonylcarbamoyl adenosine modification protein YeaZ</fullName>
    </submittedName>
</protein>
<dbReference type="RefSeq" id="WP_091847248.1">
    <property type="nucleotide sequence ID" value="NZ_FMBL01000001.1"/>
</dbReference>
<organism evidence="2 3">
    <name type="scientific">Bifidobacterium commune</name>
    <dbReference type="NCBI Taxonomy" id="1505727"/>
    <lineage>
        <taxon>Bacteria</taxon>
        <taxon>Bacillati</taxon>
        <taxon>Actinomycetota</taxon>
        <taxon>Actinomycetes</taxon>
        <taxon>Bifidobacteriales</taxon>
        <taxon>Bifidobacteriaceae</taxon>
        <taxon>Bifidobacterium</taxon>
    </lineage>
</organism>
<dbReference type="InterPro" id="IPR043129">
    <property type="entry name" value="ATPase_NBD"/>
</dbReference>
<keyword evidence="3" id="KW-1185">Reference proteome</keyword>
<sequence length="313" mass="33816">MANTLVVDTSFGSTVGVLGHDPIVEGDSRTHVERLQVNIGEAVESAGLAPGDLDNIIVGVGPGPFTGLRAGVVAAKAMSYATCSKLIGQDVLSAQAWMLSLKRQGDQRLSDTQFLYPVEQSKNNDSTRHLTLAVNDARRRQLYFALYDELLMDGGSDTDTSKVPQQEVTQHHRVDVRELVAMDIDYPQHIVERIHATLNDFATTSDSEGSYRIDIIGHGAAKYADEWQKLGEMLGCVVEASVLDAGAVGLEIFAECALCANGVSGSKTKYSTQGDSAENDQIKPVEPLYLRRPDVSVPNPLKHVLNHAGVTRS</sequence>
<feature type="domain" description="Gcp-like" evidence="1">
    <location>
        <begin position="28"/>
        <end position="96"/>
    </location>
</feature>
<proteinExistence type="predicted"/>
<evidence type="ECO:0000313" key="3">
    <source>
        <dbReference type="Proteomes" id="UP000242610"/>
    </source>
</evidence>
<dbReference type="OrthoDB" id="9809995at2"/>
<dbReference type="InterPro" id="IPR000905">
    <property type="entry name" value="Gcp-like_dom"/>
</dbReference>
<dbReference type="EMBL" id="FMBL01000001">
    <property type="protein sequence ID" value="SCC78749.1"/>
    <property type="molecule type" value="Genomic_DNA"/>
</dbReference>
<dbReference type="SUPFAM" id="SSF53067">
    <property type="entry name" value="Actin-like ATPase domain"/>
    <property type="match status" value="1"/>
</dbReference>
<gene>
    <name evidence="2" type="ORF">GA0061077_0405</name>
</gene>
<evidence type="ECO:0000259" key="1">
    <source>
        <dbReference type="Pfam" id="PF00814"/>
    </source>
</evidence>
<dbReference type="Gene3D" id="3.30.420.40">
    <property type="match status" value="1"/>
</dbReference>
<name>A0A1C4H1F6_9BIFI</name>
<evidence type="ECO:0000313" key="2">
    <source>
        <dbReference type="EMBL" id="SCC78749.1"/>
    </source>
</evidence>
<dbReference type="Proteomes" id="UP000242610">
    <property type="component" value="Unassembled WGS sequence"/>
</dbReference>
<dbReference type="AlphaFoldDB" id="A0A1C4H1F6"/>